<evidence type="ECO:0000259" key="14">
    <source>
        <dbReference type="PROSITE" id="PS51534"/>
    </source>
</evidence>
<reference evidence="15" key="2">
    <citation type="submission" date="2025-09" db="UniProtKB">
        <authorList>
            <consortium name="Ensembl"/>
        </authorList>
    </citation>
    <scope>IDENTIFICATION</scope>
</reference>
<dbReference type="AlphaFoldDB" id="A0A8C3YV18"/>
<evidence type="ECO:0000313" key="15">
    <source>
        <dbReference type="Ensembl" id="ENSCWAP00000028936.1"/>
    </source>
</evidence>
<keyword evidence="6 12" id="KW-0472">Membrane</keyword>
<evidence type="ECO:0000256" key="3">
    <source>
        <dbReference type="ARBA" id="ARBA00022692"/>
    </source>
</evidence>
<dbReference type="InterPro" id="IPR027841">
    <property type="entry name" value="IL-17_rcpt_C/E_N"/>
</dbReference>
<keyword evidence="16" id="KW-1185">Reference proteome</keyword>
<comment type="subcellular location">
    <subcellularLocation>
        <location evidence="1">Cell membrane</location>
        <topology evidence="1">Single-pass type I membrane protein</topology>
    </subcellularLocation>
</comment>
<accession>A0A8C3YV18</accession>
<dbReference type="PANTHER" id="PTHR15583:SF5">
    <property type="entry name" value="INTERLEUKIN-17 RECEPTOR E"/>
    <property type="match status" value="1"/>
</dbReference>
<organism evidence="15 16">
    <name type="scientific">Catagonus wagneri</name>
    <name type="common">Chacoan peccary</name>
    <dbReference type="NCBI Taxonomy" id="51154"/>
    <lineage>
        <taxon>Eukaryota</taxon>
        <taxon>Metazoa</taxon>
        <taxon>Chordata</taxon>
        <taxon>Craniata</taxon>
        <taxon>Vertebrata</taxon>
        <taxon>Euteleostomi</taxon>
        <taxon>Mammalia</taxon>
        <taxon>Eutheria</taxon>
        <taxon>Laurasiatheria</taxon>
        <taxon>Artiodactyla</taxon>
        <taxon>Suina</taxon>
        <taxon>Tayassuidae</taxon>
        <taxon>Catagonus</taxon>
    </lineage>
</organism>
<dbReference type="InterPro" id="IPR013568">
    <property type="entry name" value="SEFIR_dom"/>
</dbReference>
<keyword evidence="5 12" id="KW-1133">Transmembrane helix</keyword>
<evidence type="ECO:0000256" key="13">
    <source>
        <dbReference type="SAM" id="SignalP"/>
    </source>
</evidence>
<dbReference type="Gene3D" id="3.40.50.11530">
    <property type="match status" value="1"/>
</dbReference>
<feature type="signal peptide" evidence="13">
    <location>
        <begin position="1"/>
        <end position="24"/>
    </location>
</feature>
<keyword evidence="9" id="KW-0395">Inflammatory response</keyword>
<dbReference type="PROSITE" id="PS51534">
    <property type="entry name" value="SEFIR"/>
    <property type="match status" value="1"/>
</dbReference>
<dbReference type="Pfam" id="PF15037">
    <property type="entry name" value="IL17_R_N"/>
    <property type="match status" value="1"/>
</dbReference>
<evidence type="ECO:0000256" key="5">
    <source>
        <dbReference type="ARBA" id="ARBA00022989"/>
    </source>
</evidence>
<sequence length="669" mass="73955">MGSPGLAALLLPLLLLLTGLLASAGLVCPSLPRRSTYCLLVSHMDDGFTGWSAQIPCHIQSALPLSPKAWCAWLCHCPCCWCLHLVPGPSGLQWGRFHLLLQKYKKSYKFQLCRKHRIPASAQRMPLSSRFLSEKDHRISILSPDNSHRGLRSKRTQPSDPEAGAGLSIAGSRRPGGPEFSFDLLPEARAIQVTVPPGPEVSVRLCHQWALECEEPSPPFDAQKILSGGHTVDLPYEFLLPCLCIEASYLQEDTVRRKKCPFQNWPEAYGSDFWESVNFTDYSQRNQMVMAPTLRCPLKLEASLCQTQGRHTLCEDLPNATAQESEGWYILEQVDLHPQLCFKFSFGNSSHVECPHRIFGSLTSWNVSMDTQAQQLVLHFSARMPATFSAAWSHPGLEQDSVVPPVYSVSQSQGSGPVTLDLIVPFPRPGGCVLVWRSDVHFAWKHLLCPDVSHRRLGLLILALLAFTTLLGLVLVLTRRRLLSGQAGARPVLLLHVADSEAQRRLVGALAELLRAALGGGRDVIVDLWEGTRVARLGPLPWLWAARARVAREQGTVLLLWSGARPGPTGAQDPWSAPLRALLCAAPRPLLLLAYFSRLCAKSDIPPPLHPLPRYRLLHDLPRLLRALDARPSTGATSRGHLGARPCLRGRLELCRQLEREAAKVSDQG</sequence>
<feature type="transmembrane region" description="Helical" evidence="12">
    <location>
        <begin position="457"/>
        <end position="477"/>
    </location>
</feature>
<feature type="region of interest" description="Disordered" evidence="11">
    <location>
        <begin position="142"/>
        <end position="175"/>
    </location>
</feature>
<reference evidence="15" key="1">
    <citation type="submission" date="2025-08" db="UniProtKB">
        <authorList>
            <consortium name="Ensembl"/>
        </authorList>
    </citation>
    <scope>IDENTIFICATION</scope>
</reference>
<proteinExistence type="predicted"/>
<dbReference type="GO" id="GO:0006954">
    <property type="term" value="P:inflammatory response"/>
    <property type="evidence" value="ECO:0007669"/>
    <property type="project" value="UniProtKB-KW"/>
</dbReference>
<dbReference type="GO" id="GO:0005886">
    <property type="term" value="C:plasma membrane"/>
    <property type="evidence" value="ECO:0007669"/>
    <property type="project" value="UniProtKB-SubCell"/>
</dbReference>
<dbReference type="InterPro" id="IPR039465">
    <property type="entry name" value="IL-17_rcpt-like"/>
</dbReference>
<protein>
    <recommendedName>
        <fullName evidence="10">Interleukin-17 receptor E</fullName>
    </recommendedName>
</protein>
<dbReference type="PANTHER" id="PTHR15583">
    <property type="entry name" value="INTERLEUKIN-17 RECEPTOR"/>
    <property type="match status" value="1"/>
</dbReference>
<evidence type="ECO:0000256" key="2">
    <source>
        <dbReference type="ARBA" id="ARBA00022475"/>
    </source>
</evidence>
<name>A0A8C3YV18_9CETA</name>
<dbReference type="GeneTree" id="ENSGT00940000161421"/>
<dbReference type="Ensembl" id="ENSCWAT00000031356.1">
    <property type="protein sequence ID" value="ENSCWAP00000028936.1"/>
    <property type="gene ID" value="ENSCWAG00000021712.1"/>
</dbReference>
<evidence type="ECO:0000256" key="11">
    <source>
        <dbReference type="SAM" id="MobiDB-lite"/>
    </source>
</evidence>
<evidence type="ECO:0000256" key="1">
    <source>
        <dbReference type="ARBA" id="ARBA00004251"/>
    </source>
</evidence>
<evidence type="ECO:0000256" key="4">
    <source>
        <dbReference type="ARBA" id="ARBA00022729"/>
    </source>
</evidence>
<feature type="domain" description="SEFIR" evidence="14">
    <location>
        <begin position="489"/>
        <end position="626"/>
    </location>
</feature>
<dbReference type="FunFam" id="3.40.50.11530:FF:000006">
    <property type="entry name" value="interleukin-17 receptor E isoform X2"/>
    <property type="match status" value="1"/>
</dbReference>
<keyword evidence="3 12" id="KW-0812">Transmembrane</keyword>
<evidence type="ECO:0000256" key="6">
    <source>
        <dbReference type="ARBA" id="ARBA00023136"/>
    </source>
</evidence>
<evidence type="ECO:0000256" key="9">
    <source>
        <dbReference type="ARBA" id="ARBA00023198"/>
    </source>
</evidence>
<evidence type="ECO:0000256" key="8">
    <source>
        <dbReference type="ARBA" id="ARBA00023180"/>
    </source>
</evidence>
<keyword evidence="2" id="KW-1003">Cell membrane</keyword>
<dbReference type="Proteomes" id="UP000694540">
    <property type="component" value="Unplaced"/>
</dbReference>
<dbReference type="Pfam" id="PF08357">
    <property type="entry name" value="SEFIR"/>
    <property type="match status" value="1"/>
</dbReference>
<feature type="chain" id="PRO_5034699083" description="Interleukin-17 receptor E" evidence="13">
    <location>
        <begin position="25"/>
        <end position="669"/>
    </location>
</feature>
<keyword evidence="4 13" id="KW-0732">Signal</keyword>
<evidence type="ECO:0000256" key="10">
    <source>
        <dbReference type="ARBA" id="ARBA00069303"/>
    </source>
</evidence>
<dbReference type="GO" id="GO:0030368">
    <property type="term" value="F:interleukin-17 receptor activity"/>
    <property type="evidence" value="ECO:0007669"/>
    <property type="project" value="InterPro"/>
</dbReference>
<evidence type="ECO:0000256" key="7">
    <source>
        <dbReference type="ARBA" id="ARBA00023170"/>
    </source>
</evidence>
<evidence type="ECO:0000256" key="12">
    <source>
        <dbReference type="SAM" id="Phobius"/>
    </source>
</evidence>
<keyword evidence="7" id="KW-0675">Receptor</keyword>
<evidence type="ECO:0000313" key="16">
    <source>
        <dbReference type="Proteomes" id="UP000694540"/>
    </source>
</evidence>
<gene>
    <name evidence="15" type="primary">IL17RE</name>
</gene>
<keyword evidence="8" id="KW-0325">Glycoprotein</keyword>